<sequence length="168" mass="19432">MAQKFKSSVSKARKTRIDKDVMTTLMHSRVLAFLYDLMWSYRYFPQFACGLLLVEAFVGYIIIQKVAYTEIDWSTYMQQVELFKGGERDYMNIRGDIGPLALCMSSRSVTDDGQNIRRAQYIFLGFYLVMIASVLAIYYRARVLPPWAAVFLCLSKRSALDLYATHVQ</sequence>
<protein>
    <submittedName>
        <fullName evidence="1">Uncharacterized protein</fullName>
    </submittedName>
</protein>
<accession>A0ACC0WQ19</accession>
<name>A0ACC0WQ19_9STRA</name>
<proteinExistence type="predicted"/>
<organism evidence="1 2">
    <name type="scientific">Peronosclerospora sorghi</name>
    <dbReference type="NCBI Taxonomy" id="230839"/>
    <lineage>
        <taxon>Eukaryota</taxon>
        <taxon>Sar</taxon>
        <taxon>Stramenopiles</taxon>
        <taxon>Oomycota</taxon>
        <taxon>Peronosporomycetes</taxon>
        <taxon>Peronosporales</taxon>
        <taxon>Peronosporaceae</taxon>
        <taxon>Peronosclerospora</taxon>
    </lineage>
</organism>
<keyword evidence="2" id="KW-1185">Reference proteome</keyword>
<evidence type="ECO:0000313" key="1">
    <source>
        <dbReference type="EMBL" id="KAI9920775.1"/>
    </source>
</evidence>
<evidence type="ECO:0000313" key="2">
    <source>
        <dbReference type="Proteomes" id="UP001163321"/>
    </source>
</evidence>
<dbReference type="Proteomes" id="UP001163321">
    <property type="component" value="Chromosome 1"/>
</dbReference>
<gene>
    <name evidence="1" type="ORF">PsorP6_000021</name>
</gene>
<reference evidence="1 2" key="1">
    <citation type="journal article" date="2022" name="bioRxiv">
        <title>The genome of the oomycete Peronosclerospora sorghi, a cosmopolitan pathogen of maize and sorghum, is inflated with dispersed pseudogenes.</title>
        <authorList>
            <person name="Fletcher K."/>
            <person name="Martin F."/>
            <person name="Isakeit T."/>
            <person name="Cavanaugh K."/>
            <person name="Magill C."/>
            <person name="Michelmore R."/>
        </authorList>
    </citation>
    <scope>NUCLEOTIDE SEQUENCE [LARGE SCALE GENOMIC DNA]</scope>
    <source>
        <strain evidence="1">P6</strain>
    </source>
</reference>
<dbReference type="EMBL" id="CM047580">
    <property type="protein sequence ID" value="KAI9920775.1"/>
    <property type="molecule type" value="Genomic_DNA"/>
</dbReference>
<comment type="caution">
    <text evidence="1">The sequence shown here is derived from an EMBL/GenBank/DDBJ whole genome shotgun (WGS) entry which is preliminary data.</text>
</comment>